<reference evidence="1" key="2">
    <citation type="submission" date="2020-11" db="EMBL/GenBank/DDBJ databases">
        <authorList>
            <person name="McCartney M.A."/>
            <person name="Auch B."/>
            <person name="Kono T."/>
            <person name="Mallez S."/>
            <person name="Becker A."/>
            <person name="Gohl D.M."/>
            <person name="Silverstein K.A.T."/>
            <person name="Koren S."/>
            <person name="Bechman K.B."/>
            <person name="Herman A."/>
            <person name="Abrahante J.E."/>
            <person name="Garbe J."/>
        </authorList>
    </citation>
    <scope>NUCLEOTIDE SEQUENCE</scope>
    <source>
        <strain evidence="1">Duluth1</strain>
        <tissue evidence="1">Whole animal</tissue>
    </source>
</reference>
<dbReference type="Proteomes" id="UP000828390">
    <property type="component" value="Unassembled WGS sequence"/>
</dbReference>
<organism evidence="1 2">
    <name type="scientific">Dreissena polymorpha</name>
    <name type="common">Zebra mussel</name>
    <name type="synonym">Mytilus polymorpha</name>
    <dbReference type="NCBI Taxonomy" id="45954"/>
    <lineage>
        <taxon>Eukaryota</taxon>
        <taxon>Metazoa</taxon>
        <taxon>Spiralia</taxon>
        <taxon>Lophotrochozoa</taxon>
        <taxon>Mollusca</taxon>
        <taxon>Bivalvia</taxon>
        <taxon>Autobranchia</taxon>
        <taxon>Heteroconchia</taxon>
        <taxon>Euheterodonta</taxon>
        <taxon>Imparidentia</taxon>
        <taxon>Neoheterodontei</taxon>
        <taxon>Myida</taxon>
        <taxon>Dreissenoidea</taxon>
        <taxon>Dreissenidae</taxon>
        <taxon>Dreissena</taxon>
    </lineage>
</organism>
<name>A0A9D4INI3_DREPO</name>
<protein>
    <submittedName>
        <fullName evidence="1">Uncharacterized protein</fullName>
    </submittedName>
</protein>
<proteinExistence type="predicted"/>
<dbReference type="EMBL" id="JAIWYP010000008">
    <property type="protein sequence ID" value="KAH3779329.1"/>
    <property type="molecule type" value="Genomic_DNA"/>
</dbReference>
<sequence length="59" mass="6803">MNDYAGHTFIRLSDDVEDLFLPSSLKTDSTLAKSRSQSMTNRCEFRLLDCSKMMRRVAI</sequence>
<comment type="caution">
    <text evidence="1">The sequence shown here is derived from an EMBL/GenBank/DDBJ whole genome shotgun (WGS) entry which is preliminary data.</text>
</comment>
<accession>A0A9D4INI3</accession>
<evidence type="ECO:0000313" key="1">
    <source>
        <dbReference type="EMBL" id="KAH3779329.1"/>
    </source>
</evidence>
<keyword evidence="2" id="KW-1185">Reference proteome</keyword>
<evidence type="ECO:0000313" key="2">
    <source>
        <dbReference type="Proteomes" id="UP000828390"/>
    </source>
</evidence>
<gene>
    <name evidence="1" type="ORF">DPMN_157132</name>
</gene>
<dbReference type="AlphaFoldDB" id="A0A9D4INI3"/>
<reference evidence="1" key="1">
    <citation type="journal article" date="2019" name="bioRxiv">
        <title>The Genome of the Zebra Mussel, Dreissena polymorpha: A Resource for Invasive Species Research.</title>
        <authorList>
            <person name="McCartney M.A."/>
            <person name="Auch B."/>
            <person name="Kono T."/>
            <person name="Mallez S."/>
            <person name="Zhang Y."/>
            <person name="Obille A."/>
            <person name="Becker A."/>
            <person name="Abrahante J.E."/>
            <person name="Garbe J."/>
            <person name="Badalamenti J.P."/>
            <person name="Herman A."/>
            <person name="Mangelson H."/>
            <person name="Liachko I."/>
            <person name="Sullivan S."/>
            <person name="Sone E.D."/>
            <person name="Koren S."/>
            <person name="Silverstein K.A.T."/>
            <person name="Beckman K.B."/>
            <person name="Gohl D.M."/>
        </authorList>
    </citation>
    <scope>NUCLEOTIDE SEQUENCE</scope>
    <source>
        <strain evidence="1">Duluth1</strain>
        <tissue evidence="1">Whole animal</tissue>
    </source>
</reference>